<dbReference type="AlphaFoldDB" id="A0A484M4U7"/>
<evidence type="ECO:0000313" key="2">
    <source>
        <dbReference type="EMBL" id="VFQ83609.1"/>
    </source>
</evidence>
<keyword evidence="1" id="KW-0472">Membrane</keyword>
<organism evidence="2 3">
    <name type="scientific">Cuscuta campestris</name>
    <dbReference type="NCBI Taxonomy" id="132261"/>
    <lineage>
        <taxon>Eukaryota</taxon>
        <taxon>Viridiplantae</taxon>
        <taxon>Streptophyta</taxon>
        <taxon>Embryophyta</taxon>
        <taxon>Tracheophyta</taxon>
        <taxon>Spermatophyta</taxon>
        <taxon>Magnoliopsida</taxon>
        <taxon>eudicotyledons</taxon>
        <taxon>Gunneridae</taxon>
        <taxon>Pentapetalae</taxon>
        <taxon>asterids</taxon>
        <taxon>lamiids</taxon>
        <taxon>Solanales</taxon>
        <taxon>Convolvulaceae</taxon>
        <taxon>Cuscuteae</taxon>
        <taxon>Cuscuta</taxon>
        <taxon>Cuscuta subgen. Grammica</taxon>
        <taxon>Cuscuta sect. Cleistogrammica</taxon>
    </lineage>
</organism>
<gene>
    <name evidence="2" type="ORF">CCAM_LOCUS25385</name>
</gene>
<dbReference type="EMBL" id="OOIL02002583">
    <property type="protein sequence ID" value="VFQ83609.1"/>
    <property type="molecule type" value="Genomic_DNA"/>
</dbReference>
<keyword evidence="3" id="KW-1185">Reference proteome</keyword>
<dbReference type="Proteomes" id="UP000595140">
    <property type="component" value="Unassembled WGS sequence"/>
</dbReference>
<feature type="transmembrane region" description="Helical" evidence="1">
    <location>
        <begin position="12"/>
        <end position="31"/>
    </location>
</feature>
<keyword evidence="1" id="KW-1133">Transmembrane helix</keyword>
<keyword evidence="1" id="KW-0812">Transmembrane</keyword>
<accession>A0A484M4U7</accession>
<evidence type="ECO:0000256" key="1">
    <source>
        <dbReference type="SAM" id="Phobius"/>
    </source>
</evidence>
<feature type="transmembrane region" description="Helical" evidence="1">
    <location>
        <begin position="43"/>
        <end position="62"/>
    </location>
</feature>
<reference evidence="2 3" key="1">
    <citation type="submission" date="2018-04" db="EMBL/GenBank/DDBJ databases">
        <authorList>
            <person name="Vogel A."/>
        </authorList>
    </citation>
    <scope>NUCLEOTIDE SEQUENCE [LARGE SCALE GENOMIC DNA]</scope>
</reference>
<sequence length="87" mass="9807">MQGEVEPSLLSLVTYFRMYFAIAVFSFINLFTFCNVDLICASFVERLEVAIFTLFLLAWAIAVHPTRVSALDILSYSMALFGNNVRG</sequence>
<evidence type="ECO:0000313" key="3">
    <source>
        <dbReference type="Proteomes" id="UP000595140"/>
    </source>
</evidence>
<name>A0A484M4U7_9ASTE</name>
<protein>
    <submittedName>
        <fullName evidence="2">Uncharacterized protein</fullName>
    </submittedName>
</protein>
<proteinExistence type="predicted"/>